<feature type="transmembrane region" description="Helical" evidence="10">
    <location>
        <begin position="104"/>
        <end position="125"/>
    </location>
</feature>
<evidence type="ECO:0000256" key="6">
    <source>
        <dbReference type="ARBA" id="ARBA00022777"/>
    </source>
</evidence>
<dbReference type="CDD" id="cd16917">
    <property type="entry name" value="HATPase_UhpB-NarQ-NarX-like"/>
    <property type="match status" value="1"/>
</dbReference>
<name>A0A1J0GEW1_9CLOT</name>
<keyword evidence="6" id="KW-0418">Kinase</keyword>
<sequence length="378" mass="43369">MDFLLSGKNRFLALKILQIIVIITLFNSTLQSQFQIITIFLIVFLAINDYVRINSNEFVKYISYILSNLIICYLAYKTKTDTITYSSLLTVELIIPIKKIYKSLFIINFVSFVFLSAILYSNILFYNFEIILRNYAINLIVCFLIKNIIIEKVKKEKLNEELEKTNLTLIQYSKKIEDLTITKERTRIAQELHDSMGHSLVALSMNLEYAENIATINPEKAKIAMQDCYSLSKECMKSLRGAVSVLKENSTLSLRKDINQIFLKFKQTDKYEFNLDFDENVEKVSSGIKTCIYKTLREAITNGIKHGNATSFSIHISKSSNSIIFKIENNGVGCKKIIRSNGIMGMEERVHLLNGEIIFKSEDLVGFTIEGKIPENIL</sequence>
<keyword evidence="9" id="KW-0175">Coiled coil</keyword>
<dbReference type="KEGG" id="ceu:A7L45_07400"/>
<dbReference type="STRING" id="1552.A7L45_07400"/>
<evidence type="ECO:0000256" key="3">
    <source>
        <dbReference type="ARBA" id="ARBA00022553"/>
    </source>
</evidence>
<accession>A0A1J0GEW1</accession>
<dbReference type="RefSeq" id="WP_071612201.1">
    <property type="nucleotide sequence ID" value="NZ_CP015756.1"/>
</dbReference>
<dbReference type="InterPro" id="IPR036890">
    <property type="entry name" value="HATPase_C_sf"/>
</dbReference>
<organism evidence="12 13">
    <name type="scientific">Clostridium estertheticum subsp. estertheticum</name>
    <dbReference type="NCBI Taxonomy" id="1552"/>
    <lineage>
        <taxon>Bacteria</taxon>
        <taxon>Bacillati</taxon>
        <taxon>Bacillota</taxon>
        <taxon>Clostridia</taxon>
        <taxon>Eubacteriales</taxon>
        <taxon>Clostridiaceae</taxon>
        <taxon>Clostridium</taxon>
    </lineage>
</organism>
<evidence type="ECO:0000313" key="12">
    <source>
        <dbReference type="EMBL" id="APC39908.1"/>
    </source>
</evidence>
<comment type="catalytic activity">
    <reaction evidence="1">
        <text>ATP + protein L-histidine = ADP + protein N-phospho-L-histidine.</text>
        <dbReference type="EC" id="2.7.13.3"/>
    </reaction>
</comment>
<dbReference type="EMBL" id="CP015756">
    <property type="protein sequence ID" value="APC39908.1"/>
    <property type="molecule type" value="Genomic_DNA"/>
</dbReference>
<keyword evidence="13" id="KW-1185">Reference proteome</keyword>
<keyword evidence="3" id="KW-0597">Phosphoprotein</keyword>
<dbReference type="Gene3D" id="3.30.565.10">
    <property type="entry name" value="Histidine kinase-like ATPase, C-terminal domain"/>
    <property type="match status" value="1"/>
</dbReference>
<evidence type="ECO:0000256" key="4">
    <source>
        <dbReference type="ARBA" id="ARBA00022679"/>
    </source>
</evidence>
<evidence type="ECO:0000259" key="11">
    <source>
        <dbReference type="Pfam" id="PF07730"/>
    </source>
</evidence>
<dbReference type="InterPro" id="IPR050482">
    <property type="entry name" value="Sensor_HK_TwoCompSys"/>
</dbReference>
<keyword evidence="5" id="KW-0547">Nucleotide-binding</keyword>
<dbReference type="Proteomes" id="UP000182569">
    <property type="component" value="Chromosome"/>
</dbReference>
<dbReference type="GO" id="GO:0046983">
    <property type="term" value="F:protein dimerization activity"/>
    <property type="evidence" value="ECO:0007669"/>
    <property type="project" value="InterPro"/>
</dbReference>
<keyword evidence="10" id="KW-0812">Transmembrane</keyword>
<keyword evidence="8" id="KW-0902">Two-component regulatory system</keyword>
<dbReference type="OrthoDB" id="199946at2"/>
<evidence type="ECO:0000256" key="5">
    <source>
        <dbReference type="ARBA" id="ARBA00022741"/>
    </source>
</evidence>
<dbReference type="AlphaFoldDB" id="A0A1J0GEW1"/>
<gene>
    <name evidence="12" type="ORF">A7L45_07400</name>
</gene>
<feature type="transmembrane region" description="Helical" evidence="10">
    <location>
        <begin position="58"/>
        <end position="76"/>
    </location>
</feature>
<dbReference type="InterPro" id="IPR011712">
    <property type="entry name" value="Sig_transdc_His_kin_sub3_dim/P"/>
</dbReference>
<evidence type="ECO:0000256" key="9">
    <source>
        <dbReference type="SAM" id="Coils"/>
    </source>
</evidence>
<keyword evidence="4" id="KW-0808">Transferase</keyword>
<protein>
    <recommendedName>
        <fullName evidence="2">histidine kinase</fullName>
        <ecNumber evidence="2">2.7.13.3</ecNumber>
    </recommendedName>
</protein>
<keyword evidence="10" id="KW-0472">Membrane</keyword>
<dbReference type="GO" id="GO:0016020">
    <property type="term" value="C:membrane"/>
    <property type="evidence" value="ECO:0007669"/>
    <property type="project" value="InterPro"/>
</dbReference>
<dbReference type="SUPFAM" id="SSF55874">
    <property type="entry name" value="ATPase domain of HSP90 chaperone/DNA topoisomerase II/histidine kinase"/>
    <property type="match status" value="1"/>
</dbReference>
<dbReference type="Gene3D" id="1.20.5.1930">
    <property type="match status" value="1"/>
</dbReference>
<evidence type="ECO:0000256" key="8">
    <source>
        <dbReference type="ARBA" id="ARBA00023012"/>
    </source>
</evidence>
<keyword evidence="10" id="KW-1133">Transmembrane helix</keyword>
<keyword evidence="7" id="KW-0067">ATP-binding</keyword>
<dbReference type="EC" id="2.7.13.3" evidence="2"/>
<feature type="coiled-coil region" evidence="9">
    <location>
        <begin position="145"/>
        <end position="175"/>
    </location>
</feature>
<dbReference type="PANTHER" id="PTHR24421:SF10">
    <property type="entry name" value="NITRATE_NITRITE SENSOR PROTEIN NARQ"/>
    <property type="match status" value="1"/>
</dbReference>
<evidence type="ECO:0000256" key="10">
    <source>
        <dbReference type="SAM" id="Phobius"/>
    </source>
</evidence>
<evidence type="ECO:0000256" key="7">
    <source>
        <dbReference type="ARBA" id="ARBA00022840"/>
    </source>
</evidence>
<feature type="domain" description="Signal transduction histidine kinase subgroup 3 dimerisation and phosphoacceptor" evidence="11">
    <location>
        <begin position="184"/>
        <end position="248"/>
    </location>
</feature>
<proteinExistence type="predicted"/>
<evidence type="ECO:0000313" key="13">
    <source>
        <dbReference type="Proteomes" id="UP000182569"/>
    </source>
</evidence>
<dbReference type="GO" id="GO:0005524">
    <property type="term" value="F:ATP binding"/>
    <property type="evidence" value="ECO:0007669"/>
    <property type="project" value="UniProtKB-KW"/>
</dbReference>
<evidence type="ECO:0000256" key="1">
    <source>
        <dbReference type="ARBA" id="ARBA00000085"/>
    </source>
</evidence>
<dbReference type="GO" id="GO:0000155">
    <property type="term" value="F:phosphorelay sensor kinase activity"/>
    <property type="evidence" value="ECO:0007669"/>
    <property type="project" value="InterPro"/>
</dbReference>
<reference evidence="13" key="1">
    <citation type="journal article" date="2016" name="Front. Microbiol.">
        <title>Complete Genome Sequence of Clostridium estertheticum DSM 8809, a Microbe Identified in Spoiled Vacuum Packed Beef.</title>
        <authorList>
            <person name="Yu Z."/>
            <person name="Gunn L."/>
            <person name="Brennan E."/>
            <person name="Reid R."/>
            <person name="Wall P.G."/>
            <person name="Gaora O.P."/>
            <person name="Hurley D."/>
            <person name="Bolton D."/>
            <person name="Fanning S."/>
        </authorList>
    </citation>
    <scope>NUCLEOTIDE SEQUENCE [LARGE SCALE GENOMIC DNA]</scope>
    <source>
        <strain evidence="13">DSM 8809</strain>
    </source>
</reference>
<dbReference type="PANTHER" id="PTHR24421">
    <property type="entry name" value="NITRATE/NITRITE SENSOR PROTEIN NARX-RELATED"/>
    <property type="match status" value="1"/>
</dbReference>
<dbReference type="Pfam" id="PF07730">
    <property type="entry name" value="HisKA_3"/>
    <property type="match status" value="1"/>
</dbReference>
<evidence type="ECO:0000256" key="2">
    <source>
        <dbReference type="ARBA" id="ARBA00012438"/>
    </source>
</evidence>